<dbReference type="EMBL" id="MGDE01000013">
    <property type="protein sequence ID" value="OGL47778.1"/>
    <property type="molecule type" value="Genomic_DNA"/>
</dbReference>
<accession>A0A1F7S3B7</accession>
<name>A0A1F7S3B7_9BACT</name>
<dbReference type="Pfam" id="PF05016">
    <property type="entry name" value="ParE_toxin"/>
    <property type="match status" value="1"/>
</dbReference>
<dbReference type="InterPro" id="IPR035093">
    <property type="entry name" value="RelE/ParE_toxin_dom_sf"/>
</dbReference>
<dbReference type="PANTHER" id="PTHR38813">
    <property type="match status" value="1"/>
</dbReference>
<dbReference type="InterPro" id="IPR007712">
    <property type="entry name" value="RelE/ParE_toxin"/>
</dbReference>
<gene>
    <name evidence="2" type="ORF">A2W05_11490</name>
</gene>
<evidence type="ECO:0000313" key="2">
    <source>
        <dbReference type="EMBL" id="OGL47778.1"/>
    </source>
</evidence>
<dbReference type="InterPro" id="IPR052747">
    <property type="entry name" value="TA_system_RelE_toxin"/>
</dbReference>
<sequence>MYKIILHKHVIKFYKKAVRDRQDRIEKAIADISENPYHGIHIKKLQGELSTMYRYRIGGVRILYEIHEEIKTVRIKVIESRGQVYK</sequence>
<dbReference type="Gene3D" id="3.30.2310.20">
    <property type="entry name" value="RelE-like"/>
    <property type="match status" value="1"/>
</dbReference>
<evidence type="ECO:0000256" key="1">
    <source>
        <dbReference type="ARBA" id="ARBA00022649"/>
    </source>
</evidence>
<dbReference type="AlphaFoldDB" id="A0A1F7S3B7"/>
<protein>
    <recommendedName>
        <fullName evidence="4">Plasmid stabilization protein</fullName>
    </recommendedName>
</protein>
<keyword evidence="1" id="KW-1277">Toxin-antitoxin system</keyword>
<dbReference type="Proteomes" id="UP000178797">
    <property type="component" value="Unassembled WGS sequence"/>
</dbReference>
<dbReference type="PANTHER" id="PTHR38813:SF1">
    <property type="entry name" value="TOXIN RELE1-RELATED"/>
    <property type="match status" value="1"/>
</dbReference>
<proteinExistence type="predicted"/>
<evidence type="ECO:0008006" key="4">
    <source>
        <dbReference type="Google" id="ProtNLM"/>
    </source>
</evidence>
<organism evidence="2 3">
    <name type="scientific">Candidatus Schekmanbacteria bacterium RBG_16_38_10</name>
    <dbReference type="NCBI Taxonomy" id="1817879"/>
    <lineage>
        <taxon>Bacteria</taxon>
        <taxon>Candidatus Schekmaniibacteriota</taxon>
    </lineage>
</organism>
<reference evidence="2 3" key="1">
    <citation type="journal article" date="2016" name="Nat. Commun.">
        <title>Thousands of microbial genomes shed light on interconnected biogeochemical processes in an aquifer system.</title>
        <authorList>
            <person name="Anantharaman K."/>
            <person name="Brown C.T."/>
            <person name="Hug L.A."/>
            <person name="Sharon I."/>
            <person name="Castelle C.J."/>
            <person name="Probst A.J."/>
            <person name="Thomas B.C."/>
            <person name="Singh A."/>
            <person name="Wilkins M.J."/>
            <person name="Karaoz U."/>
            <person name="Brodie E.L."/>
            <person name="Williams K.H."/>
            <person name="Hubbard S.S."/>
            <person name="Banfield J.F."/>
        </authorList>
    </citation>
    <scope>NUCLEOTIDE SEQUENCE [LARGE SCALE GENOMIC DNA]</scope>
</reference>
<comment type="caution">
    <text evidence="2">The sequence shown here is derived from an EMBL/GenBank/DDBJ whole genome shotgun (WGS) entry which is preliminary data.</text>
</comment>
<evidence type="ECO:0000313" key="3">
    <source>
        <dbReference type="Proteomes" id="UP000178797"/>
    </source>
</evidence>
<dbReference type="SUPFAM" id="SSF143011">
    <property type="entry name" value="RelE-like"/>
    <property type="match status" value="1"/>
</dbReference>